<dbReference type="AlphaFoldDB" id="A0A1E2UN33"/>
<name>A0A1E2UN33_9GAMM</name>
<evidence type="ECO:0000313" key="4">
    <source>
        <dbReference type="Proteomes" id="UP000094849"/>
    </source>
</evidence>
<dbReference type="STRING" id="1818881.A3196_03780"/>
<gene>
    <name evidence="3" type="ORF">A3196_03780</name>
</gene>
<organism evidence="3 4">
    <name type="scientific">Candidatus Thiodiazotropha endoloripes</name>
    <dbReference type="NCBI Taxonomy" id="1818881"/>
    <lineage>
        <taxon>Bacteria</taxon>
        <taxon>Pseudomonadati</taxon>
        <taxon>Pseudomonadota</taxon>
        <taxon>Gammaproteobacteria</taxon>
        <taxon>Chromatiales</taxon>
        <taxon>Sedimenticolaceae</taxon>
        <taxon>Candidatus Thiodiazotropha</taxon>
    </lineage>
</organism>
<proteinExistence type="predicted"/>
<accession>A0A1E2UN33</accession>
<reference evidence="3 4" key="1">
    <citation type="submission" date="2016-03" db="EMBL/GenBank/DDBJ databases">
        <title>Chemosynthetic sulphur-oxidizing symbionts of marine invertebrate animals are capable of nitrogen fixation.</title>
        <authorList>
            <person name="Petersen J.M."/>
            <person name="Kemper A."/>
            <person name="Gruber-Vodicka H."/>
            <person name="Cardini U."/>
            <person name="Geest Mvander."/>
            <person name="Kleiner M."/>
            <person name="Bulgheresi S."/>
            <person name="Fussmann M."/>
            <person name="Herbold C."/>
            <person name="Seah B.K.B."/>
            <person name="Antony C.Paul."/>
            <person name="Liu D."/>
            <person name="Belitz A."/>
            <person name="Weber M."/>
        </authorList>
    </citation>
    <scope>NUCLEOTIDE SEQUENCE [LARGE SCALE GENOMIC DNA]</scope>
    <source>
        <strain evidence="3">G_D</strain>
    </source>
</reference>
<dbReference type="RefSeq" id="WP_069003275.1">
    <property type="nucleotide sequence ID" value="NZ_LVJW01000006.1"/>
</dbReference>
<keyword evidence="2" id="KW-0472">Membrane</keyword>
<keyword evidence="1" id="KW-0175">Coiled coil</keyword>
<evidence type="ECO:0000256" key="1">
    <source>
        <dbReference type="SAM" id="Coils"/>
    </source>
</evidence>
<dbReference type="InterPro" id="IPR007813">
    <property type="entry name" value="PilN"/>
</dbReference>
<dbReference type="EMBL" id="LVJZ01000003">
    <property type="protein sequence ID" value="ODB95954.1"/>
    <property type="molecule type" value="Genomic_DNA"/>
</dbReference>
<evidence type="ECO:0000313" key="3">
    <source>
        <dbReference type="EMBL" id="ODB95954.1"/>
    </source>
</evidence>
<feature type="coiled-coil region" evidence="1">
    <location>
        <begin position="47"/>
        <end position="84"/>
    </location>
</feature>
<keyword evidence="2" id="KW-1133">Transmembrane helix</keyword>
<dbReference type="GO" id="GO:0043683">
    <property type="term" value="P:type IV pilus assembly"/>
    <property type="evidence" value="ECO:0007669"/>
    <property type="project" value="TreeGrafter"/>
</dbReference>
<protein>
    <submittedName>
        <fullName evidence="3">Pilus assembly protein PilN</fullName>
    </submittedName>
</protein>
<dbReference type="Pfam" id="PF05137">
    <property type="entry name" value="PilN"/>
    <property type="match status" value="1"/>
</dbReference>
<sequence>MARINLLPWREAERKERQKEFGMMVLAGALFSALAVYGVHSIIQSQIEAQNQRNNFLKQEIKTVEKQISEIRDLDKTKQNLLARMNIIQELQSSRPQIVHLFDEVVTTLPMGVYLDQIDQTGSDVTFEGQAQSNARVSSMMRNIDNSEWLQNPTLDFIESKEKTGTGYSHFKLTVKQTSQSEEVEE</sequence>
<dbReference type="PANTHER" id="PTHR40278">
    <property type="entry name" value="DNA UTILIZATION PROTEIN HOFN"/>
    <property type="match status" value="1"/>
</dbReference>
<evidence type="ECO:0000256" key="2">
    <source>
        <dbReference type="SAM" id="Phobius"/>
    </source>
</evidence>
<feature type="transmembrane region" description="Helical" evidence="2">
    <location>
        <begin position="21"/>
        <end position="43"/>
    </location>
</feature>
<comment type="caution">
    <text evidence="3">The sequence shown here is derived from an EMBL/GenBank/DDBJ whole genome shotgun (WGS) entry which is preliminary data.</text>
</comment>
<dbReference type="PANTHER" id="PTHR40278:SF2">
    <property type="entry name" value="TYPE IV PILUS INNER MEMBRANE COMPONENT PILN"/>
    <property type="match status" value="1"/>
</dbReference>
<dbReference type="OrthoDB" id="5296173at2"/>
<keyword evidence="4" id="KW-1185">Reference proteome</keyword>
<keyword evidence="2" id="KW-0812">Transmembrane</keyword>
<dbReference type="GO" id="GO:0043107">
    <property type="term" value="P:type IV pilus-dependent motility"/>
    <property type="evidence" value="ECO:0007669"/>
    <property type="project" value="TreeGrafter"/>
</dbReference>
<dbReference type="InterPro" id="IPR052534">
    <property type="entry name" value="Extracell_DNA_Util/SecSys_Comp"/>
</dbReference>
<dbReference type="Proteomes" id="UP000094849">
    <property type="component" value="Unassembled WGS sequence"/>
</dbReference>